<feature type="domain" description="TonB-dependent receptor plug" evidence="9">
    <location>
        <begin position="116"/>
        <end position="206"/>
    </location>
</feature>
<dbReference type="PANTHER" id="PTHR30069:SF29">
    <property type="entry name" value="HEMOGLOBIN AND HEMOGLOBIN-HAPTOGLOBIN-BINDING PROTEIN 1-RELATED"/>
    <property type="match status" value="1"/>
</dbReference>
<keyword evidence="2" id="KW-0813">Transport</keyword>
<keyword evidence="10" id="KW-0675">Receptor</keyword>
<dbReference type="SUPFAM" id="SSF49464">
    <property type="entry name" value="Carboxypeptidase regulatory domain-like"/>
    <property type="match status" value="1"/>
</dbReference>
<evidence type="ECO:0000313" key="10">
    <source>
        <dbReference type="EMBL" id="ARS36942.1"/>
    </source>
</evidence>
<evidence type="ECO:0000256" key="7">
    <source>
        <dbReference type="ARBA" id="ARBA00023237"/>
    </source>
</evidence>
<keyword evidence="6" id="KW-0472">Membrane</keyword>
<keyword evidence="3" id="KW-1134">Transmembrane beta strand</keyword>
<evidence type="ECO:0000313" key="11">
    <source>
        <dbReference type="Proteomes" id="UP000266292"/>
    </source>
</evidence>
<comment type="subcellular location">
    <subcellularLocation>
        <location evidence="1">Cell outer membrane</location>
        <topology evidence="1">Multi-pass membrane protein</topology>
    </subcellularLocation>
</comment>
<dbReference type="Proteomes" id="UP000266292">
    <property type="component" value="Chromosome"/>
</dbReference>
<gene>
    <name evidence="10" type="ORF">CA264_16745</name>
</gene>
<evidence type="ECO:0000256" key="3">
    <source>
        <dbReference type="ARBA" id="ARBA00022452"/>
    </source>
</evidence>
<accession>A0A1X9YVS7</accession>
<dbReference type="InterPro" id="IPR039426">
    <property type="entry name" value="TonB-dep_rcpt-like"/>
</dbReference>
<dbReference type="GO" id="GO:0009279">
    <property type="term" value="C:cell outer membrane"/>
    <property type="evidence" value="ECO:0007669"/>
    <property type="project" value="UniProtKB-SubCell"/>
</dbReference>
<dbReference type="Gene3D" id="2.170.130.10">
    <property type="entry name" value="TonB-dependent receptor, plug domain"/>
    <property type="match status" value="1"/>
</dbReference>
<dbReference type="KEGG" id="pact:CA264_16745"/>
<keyword evidence="7" id="KW-0998">Cell outer membrane</keyword>
<dbReference type="InterPro" id="IPR036942">
    <property type="entry name" value="Beta-barrel_TonB_sf"/>
</dbReference>
<evidence type="ECO:0000256" key="6">
    <source>
        <dbReference type="ARBA" id="ARBA00023136"/>
    </source>
</evidence>
<dbReference type="Gene3D" id="2.40.170.20">
    <property type="entry name" value="TonB-dependent receptor, beta-barrel domain"/>
    <property type="match status" value="1"/>
</dbReference>
<keyword evidence="5 8" id="KW-0732">Signal</keyword>
<dbReference type="PANTHER" id="PTHR30069">
    <property type="entry name" value="TONB-DEPENDENT OUTER MEMBRANE RECEPTOR"/>
    <property type="match status" value="1"/>
</dbReference>
<evidence type="ECO:0000256" key="1">
    <source>
        <dbReference type="ARBA" id="ARBA00004571"/>
    </source>
</evidence>
<evidence type="ECO:0000256" key="2">
    <source>
        <dbReference type="ARBA" id="ARBA00022448"/>
    </source>
</evidence>
<dbReference type="SUPFAM" id="SSF56935">
    <property type="entry name" value="Porins"/>
    <property type="match status" value="1"/>
</dbReference>
<name>A0A1X9YVS7_9BACT</name>
<evidence type="ECO:0000256" key="4">
    <source>
        <dbReference type="ARBA" id="ARBA00022692"/>
    </source>
</evidence>
<dbReference type="InterPro" id="IPR008969">
    <property type="entry name" value="CarboxyPept-like_regulatory"/>
</dbReference>
<dbReference type="EMBL" id="CP021235">
    <property type="protein sequence ID" value="ARS36942.1"/>
    <property type="molecule type" value="Genomic_DNA"/>
</dbReference>
<keyword evidence="4" id="KW-0812">Transmembrane</keyword>
<evidence type="ECO:0000259" key="9">
    <source>
        <dbReference type="Pfam" id="PF07715"/>
    </source>
</evidence>
<sequence length="743" mass="82843">MRCAALFLFLLFCSHWLFAQVQGTVFDAETRYPLPDVLISTATAKAASDGEGRFSLPADALAVGAVLISFNHPRYQDTSVLVHQPTVLRLYLSPGAVSLSEVEVVAVEGVGTEVSKLDRKELESISKPLGEADLIRALQYKPGVLQTGETQTGLFVRGGANSQTAILLQGVPVFNSAHLLGINSSLDPDAYESVSLTTGGFRANMGGWLSAYLQAEPRAVDISDQQLKVGVGVLSSEIGYQQHLARYKTSIYAKAKSSYYQLLAKAYKQLHQDKGEETPLPDYAFADLNLQAYTSLPKGSLSVAVFRSQDRYDGTTDRLSLAATWGNQLVSARWKHRLGPAWLELVQGYSRYAFAMEHQRQETDVVDQATTGYFSNILFGLPLGSRGFFEAGAFLQHTQADMSTVQKDRQGRLLQKTGLTEKSTVSGAFSQAQLTFGKLTYVAGARLHTDLKKPYLAPRLKVELTNSGWASSLYYDRTYQFHHQVNVLGVNMPFDFLRLAPGKLPVQRSDQVGVAVNRLFNGAKVTAGAYHRWLDGQLYYANASTLLTDFEQDFESHTGRAYGIELEVQASWSKFSFAGGYTLAYSKLAQVNEFGERLWVYPVQDVRHQVNATWQYSFNKNWQLAGQWFLQTGSPYTFPVSIVPVQGMTPRATQRIVPGFERFNNIRTPVRHRLDVGVTYKKKHKKSLSEWNVGVYNLYNRANPYFLYFGVSRQEDGTGKIVAKQRSFLPLTPTLRYTCTFDL</sequence>
<dbReference type="InterPro" id="IPR012910">
    <property type="entry name" value="Plug_dom"/>
</dbReference>
<dbReference type="STRING" id="709015.GCA_000472485_03381"/>
<dbReference type="AlphaFoldDB" id="A0A1X9YVS7"/>
<evidence type="ECO:0000256" key="5">
    <source>
        <dbReference type="ARBA" id="ARBA00022729"/>
    </source>
</evidence>
<keyword evidence="11" id="KW-1185">Reference proteome</keyword>
<organism evidence="10 11">
    <name type="scientific">Pontibacter actiniarum</name>
    <dbReference type="NCBI Taxonomy" id="323450"/>
    <lineage>
        <taxon>Bacteria</taxon>
        <taxon>Pseudomonadati</taxon>
        <taxon>Bacteroidota</taxon>
        <taxon>Cytophagia</taxon>
        <taxon>Cytophagales</taxon>
        <taxon>Hymenobacteraceae</taxon>
        <taxon>Pontibacter</taxon>
    </lineage>
</organism>
<evidence type="ECO:0000256" key="8">
    <source>
        <dbReference type="SAM" id="SignalP"/>
    </source>
</evidence>
<protein>
    <submittedName>
        <fullName evidence="10">TonB dependent receptor</fullName>
    </submittedName>
</protein>
<feature type="chain" id="PRO_5012349675" evidence="8">
    <location>
        <begin position="20"/>
        <end position="743"/>
    </location>
</feature>
<dbReference type="GO" id="GO:0044718">
    <property type="term" value="P:siderophore transmembrane transport"/>
    <property type="evidence" value="ECO:0007669"/>
    <property type="project" value="TreeGrafter"/>
</dbReference>
<dbReference type="Pfam" id="PF07715">
    <property type="entry name" value="Plug"/>
    <property type="match status" value="1"/>
</dbReference>
<feature type="signal peptide" evidence="8">
    <location>
        <begin position="1"/>
        <end position="19"/>
    </location>
</feature>
<dbReference type="GO" id="GO:0015344">
    <property type="term" value="F:siderophore uptake transmembrane transporter activity"/>
    <property type="evidence" value="ECO:0007669"/>
    <property type="project" value="TreeGrafter"/>
</dbReference>
<dbReference type="OrthoDB" id="9758870at2"/>
<reference evidence="11" key="1">
    <citation type="submission" date="2017-05" db="EMBL/GenBank/DDBJ databases">
        <authorList>
            <person name="Ray J."/>
            <person name="Price M."/>
            <person name="Deutschbauer A."/>
        </authorList>
    </citation>
    <scope>NUCLEOTIDE SEQUENCE [LARGE SCALE GENOMIC DNA]</scope>
    <source>
        <strain evidence="11">DSM 19842</strain>
    </source>
</reference>
<proteinExistence type="predicted"/>
<dbReference type="InterPro" id="IPR037066">
    <property type="entry name" value="Plug_dom_sf"/>
</dbReference>